<organism evidence="1 2">
    <name type="scientific">Brucella cytisi</name>
    <dbReference type="NCBI Taxonomy" id="407152"/>
    <lineage>
        <taxon>Bacteria</taxon>
        <taxon>Pseudomonadati</taxon>
        <taxon>Pseudomonadota</taxon>
        <taxon>Alphaproteobacteria</taxon>
        <taxon>Hyphomicrobiales</taxon>
        <taxon>Brucellaceae</taxon>
        <taxon>Brucella/Ochrobactrum group</taxon>
        <taxon>Brucella</taxon>
    </lineage>
</organism>
<reference evidence="1 2" key="1">
    <citation type="submission" date="2016-10" db="EMBL/GenBank/DDBJ databases">
        <title>The Draft Genome Sequence of the Potato Rhizosphere Bacteria Ochrobactrum sp. IPA7.2.</title>
        <authorList>
            <person name="Gogoleva N.E."/>
            <person name="Khlopko Y.A."/>
            <person name="Burygin G.L."/>
            <person name="Plotnikov A.O."/>
        </authorList>
    </citation>
    <scope>NUCLEOTIDE SEQUENCE [LARGE SCALE GENOMIC DNA]</scope>
    <source>
        <strain evidence="1 2">IPA7.2</strain>
    </source>
</reference>
<comment type="caution">
    <text evidence="1">The sequence shown here is derived from an EMBL/GenBank/DDBJ whole genome shotgun (WGS) entry which is preliminary data.</text>
</comment>
<name>A0A1J6HUK8_9HYPH</name>
<dbReference type="AlphaFoldDB" id="A0A1J6HUK8"/>
<dbReference type="Proteomes" id="UP000182985">
    <property type="component" value="Unassembled WGS sequence"/>
</dbReference>
<keyword evidence="2" id="KW-1185">Reference proteome</keyword>
<evidence type="ECO:0000313" key="2">
    <source>
        <dbReference type="Proteomes" id="UP000182985"/>
    </source>
</evidence>
<sequence length="140" mass="15393">MPATIEEAMASQASDFISAFSGQGSPVDAKKLDYSESSLQLVDSILHDFYLQKAQLPEDLHFLASAYVSETARQQFGGRYLRADKDNSFVLVIGEPEFQVGVLVMAKVKNRSLNGPEDSIPFFYEGIAPLVERKANATLT</sequence>
<dbReference type="EMBL" id="MOEC01000063">
    <property type="protein sequence ID" value="OIS90290.1"/>
    <property type="molecule type" value="Genomic_DNA"/>
</dbReference>
<accession>A0A1J6HUK8</accession>
<evidence type="ECO:0000313" key="1">
    <source>
        <dbReference type="EMBL" id="OIS90290.1"/>
    </source>
</evidence>
<protein>
    <submittedName>
        <fullName evidence="1">Uncharacterized protein</fullName>
    </submittedName>
</protein>
<gene>
    <name evidence="1" type="ORF">BLA27_27580</name>
</gene>
<proteinExistence type="predicted"/>